<dbReference type="GO" id="GO:0016020">
    <property type="term" value="C:membrane"/>
    <property type="evidence" value="ECO:0007669"/>
    <property type="project" value="UniProtKB-SubCell"/>
</dbReference>
<evidence type="ECO:0000256" key="5">
    <source>
        <dbReference type="ARBA" id="ARBA00022525"/>
    </source>
</evidence>
<keyword evidence="10 13" id="KW-0472">Membrane</keyword>
<accession>A0AAN8Q8L5</accession>
<evidence type="ECO:0000256" key="4">
    <source>
        <dbReference type="ARBA" id="ARBA00009287"/>
    </source>
</evidence>
<dbReference type="GO" id="GO:0005179">
    <property type="term" value="F:hormone activity"/>
    <property type="evidence" value="ECO:0007669"/>
    <property type="project" value="UniProtKB-KW"/>
</dbReference>
<dbReference type="PANTHER" id="PTHR11266:SF17">
    <property type="entry name" value="PROTEIN MPV17"/>
    <property type="match status" value="1"/>
</dbReference>
<feature type="transmembrane region" description="Helical" evidence="13">
    <location>
        <begin position="55"/>
        <end position="74"/>
    </location>
</feature>
<evidence type="ECO:0000313" key="16">
    <source>
        <dbReference type="Proteomes" id="UP001356427"/>
    </source>
</evidence>
<gene>
    <name evidence="15" type="ORF">J4Q44_G00344760</name>
</gene>
<dbReference type="GO" id="GO:1901858">
    <property type="term" value="P:regulation of mitochondrial DNA metabolic process"/>
    <property type="evidence" value="ECO:0007669"/>
    <property type="project" value="TreeGrafter"/>
</dbReference>
<keyword evidence="16" id="KW-1185">Reference proteome</keyword>
<dbReference type="Gene3D" id="6.10.250.1920">
    <property type="match status" value="1"/>
</dbReference>
<dbReference type="SMART" id="SM00039">
    <property type="entry name" value="CRF"/>
    <property type="match status" value="1"/>
</dbReference>
<evidence type="ECO:0000256" key="11">
    <source>
        <dbReference type="ARBA" id="ARBA00049743"/>
    </source>
</evidence>
<feature type="domain" description="Corticotropin-releasing factor" evidence="14">
    <location>
        <begin position="342"/>
        <end position="381"/>
    </location>
</feature>
<evidence type="ECO:0000256" key="10">
    <source>
        <dbReference type="ARBA" id="ARBA00023136"/>
    </source>
</evidence>
<comment type="similarity">
    <text evidence="3">Belongs to the peroxisomal membrane protein PXMP2/4 family.</text>
</comment>
<dbReference type="InterPro" id="IPR007248">
    <property type="entry name" value="Mpv17_PMP22"/>
</dbReference>
<keyword evidence="5" id="KW-0964">Secreted</keyword>
<evidence type="ECO:0000256" key="3">
    <source>
        <dbReference type="ARBA" id="ARBA00006824"/>
    </source>
</evidence>
<dbReference type="Pfam" id="PF00473">
    <property type="entry name" value="CRF"/>
    <property type="match status" value="1"/>
</dbReference>
<comment type="subcellular location">
    <subcellularLocation>
        <location evidence="1">Membrane</location>
        <topology evidence="1">Multi-pass membrane protein</topology>
    </subcellularLocation>
    <subcellularLocation>
        <location evidence="2">Secreted</location>
    </subcellularLocation>
</comment>
<dbReference type="GO" id="GO:0015267">
    <property type="term" value="F:channel activity"/>
    <property type="evidence" value="ECO:0007669"/>
    <property type="project" value="TreeGrafter"/>
</dbReference>
<keyword evidence="7" id="KW-0372">Hormone</keyword>
<dbReference type="PRINTS" id="PR01612">
    <property type="entry name" value="CRFFAMILY"/>
</dbReference>
<evidence type="ECO:0000256" key="12">
    <source>
        <dbReference type="ARBA" id="ARBA00049801"/>
    </source>
</evidence>
<keyword evidence="9 13" id="KW-1133">Transmembrane helix</keyword>
<dbReference type="InterPro" id="IPR000187">
    <property type="entry name" value="CRF"/>
</dbReference>
<proteinExistence type="inferred from homology"/>
<comment type="similarity">
    <text evidence="4">Belongs to the sauvagine/corticotropin-releasing factor/urotensin I family.</text>
</comment>
<dbReference type="Proteomes" id="UP001356427">
    <property type="component" value="Unassembled WGS sequence"/>
</dbReference>
<dbReference type="GO" id="GO:0005739">
    <property type="term" value="C:mitochondrion"/>
    <property type="evidence" value="ECO:0007669"/>
    <property type="project" value="TreeGrafter"/>
</dbReference>
<evidence type="ECO:0000256" key="7">
    <source>
        <dbReference type="ARBA" id="ARBA00022702"/>
    </source>
</evidence>
<organism evidence="15 16">
    <name type="scientific">Coregonus suidteri</name>
    <dbReference type="NCBI Taxonomy" id="861788"/>
    <lineage>
        <taxon>Eukaryota</taxon>
        <taxon>Metazoa</taxon>
        <taxon>Chordata</taxon>
        <taxon>Craniata</taxon>
        <taxon>Vertebrata</taxon>
        <taxon>Euteleostomi</taxon>
        <taxon>Actinopterygii</taxon>
        <taxon>Neopterygii</taxon>
        <taxon>Teleostei</taxon>
        <taxon>Protacanthopterygii</taxon>
        <taxon>Salmoniformes</taxon>
        <taxon>Salmonidae</taxon>
        <taxon>Coregoninae</taxon>
        <taxon>Coregonus</taxon>
    </lineage>
</organism>
<evidence type="ECO:0000256" key="1">
    <source>
        <dbReference type="ARBA" id="ARBA00004141"/>
    </source>
</evidence>
<dbReference type="Pfam" id="PF04117">
    <property type="entry name" value="Mpv17_PMP22"/>
    <property type="match status" value="1"/>
</dbReference>
<evidence type="ECO:0000256" key="9">
    <source>
        <dbReference type="ARBA" id="ARBA00022989"/>
    </source>
</evidence>
<dbReference type="InterPro" id="IPR018446">
    <property type="entry name" value="Corticotropin-releasing_fac_CS"/>
</dbReference>
<comment type="caution">
    <text evidence="15">The sequence shown here is derived from an EMBL/GenBank/DDBJ whole genome shotgun (WGS) entry which is preliminary data.</text>
</comment>
<dbReference type="EMBL" id="JAGTTL010000034">
    <property type="protein sequence ID" value="KAK6295250.1"/>
    <property type="molecule type" value="Genomic_DNA"/>
</dbReference>
<name>A0AAN8Q8L5_9TELE</name>
<keyword evidence="8" id="KW-0027">Amidation</keyword>
<reference evidence="15 16" key="1">
    <citation type="submission" date="2021-04" db="EMBL/GenBank/DDBJ databases">
        <authorList>
            <person name="De Guttry C."/>
            <person name="Zahm M."/>
            <person name="Klopp C."/>
            <person name="Cabau C."/>
            <person name="Louis A."/>
            <person name="Berthelot C."/>
            <person name="Parey E."/>
            <person name="Roest Crollius H."/>
            <person name="Montfort J."/>
            <person name="Robinson-Rechavi M."/>
            <person name="Bucao C."/>
            <person name="Bouchez O."/>
            <person name="Gislard M."/>
            <person name="Lluch J."/>
            <person name="Milhes M."/>
            <person name="Lampietro C."/>
            <person name="Lopez Roques C."/>
            <person name="Donnadieu C."/>
            <person name="Braasch I."/>
            <person name="Desvignes T."/>
            <person name="Postlethwait J."/>
            <person name="Bobe J."/>
            <person name="Wedekind C."/>
            <person name="Guiguen Y."/>
        </authorList>
    </citation>
    <scope>NUCLEOTIDE SEQUENCE [LARGE SCALE GENOMIC DNA]</scope>
    <source>
        <strain evidence="15">Cs_M1</strain>
        <tissue evidence="15">Blood</tissue>
    </source>
</reference>
<keyword evidence="6 13" id="KW-0812">Transmembrane</keyword>
<dbReference type="InterPro" id="IPR003620">
    <property type="entry name" value="Urocortin_CRF"/>
</dbReference>
<evidence type="ECO:0000259" key="14">
    <source>
        <dbReference type="SMART" id="SM00039"/>
    </source>
</evidence>
<feature type="transmembrane region" description="Helical" evidence="13">
    <location>
        <begin position="213"/>
        <end position="234"/>
    </location>
</feature>
<feature type="transmembrane region" description="Helical" evidence="13">
    <location>
        <begin position="94"/>
        <end position="116"/>
    </location>
</feature>
<protein>
    <recommendedName>
        <fullName evidence="11">Mitochondrial inner membrane protein Mpv17</fullName>
    </recommendedName>
    <alternativeName>
        <fullName evidence="12">Protein Mpv17</fullName>
    </alternativeName>
</protein>
<dbReference type="PROSITE" id="PS00511">
    <property type="entry name" value="CRF"/>
    <property type="match status" value="1"/>
</dbReference>
<evidence type="ECO:0000256" key="6">
    <source>
        <dbReference type="ARBA" id="ARBA00022692"/>
    </source>
</evidence>
<sequence length="383" mass="43201">MAGLWRSYQALMTRHPWTVQIITAGTLVGVGDVISQQVLERRGLANHNVTRTAKMMSIGFFFVGPVIGGWYKVLDKLVTGGTKSAAMKKMLVDQVGFAPCFLCAFLGISGTLNGLTVEENVAKLKRDYTDALISNYYLWPPVQIANFYFIPLHHRLAVVQIVAVAWNSYLSWKANKIQRRSTTIAISGTFRTVFSIDTFPDFFSTRRRSRHRFVRLSITMKPVPLVLLLAAVLLTSHIPPSVCRPQDLAMFNGHGYKSQLDEVLQKAGDAVSYLIGEKILRYLQKNPRLQTGFPPQFPFEVTPLGSMGLGHLARSLPPFEQQRASEEVNSLEDFVELTKRNDDPPISIDLTFHLLRNMIEMARIESQKEQAELNRKYLDEVGK</sequence>
<dbReference type="PANTHER" id="PTHR11266">
    <property type="entry name" value="PEROXISOMAL MEMBRANE PROTEIN 2, PXMP2 MPV17"/>
    <property type="match status" value="1"/>
</dbReference>
<evidence type="ECO:0000256" key="8">
    <source>
        <dbReference type="ARBA" id="ARBA00022815"/>
    </source>
</evidence>
<evidence type="ECO:0000313" key="15">
    <source>
        <dbReference type="EMBL" id="KAK6295250.1"/>
    </source>
</evidence>
<evidence type="ECO:0000256" key="2">
    <source>
        <dbReference type="ARBA" id="ARBA00004613"/>
    </source>
</evidence>
<dbReference type="AlphaFoldDB" id="A0AAN8Q8L5"/>
<dbReference type="GO" id="GO:0005576">
    <property type="term" value="C:extracellular region"/>
    <property type="evidence" value="ECO:0007669"/>
    <property type="project" value="UniProtKB-SubCell"/>
</dbReference>
<evidence type="ECO:0000256" key="13">
    <source>
        <dbReference type="SAM" id="Phobius"/>
    </source>
</evidence>